<gene>
    <name evidence="4" type="ORF">RI129_009490</name>
</gene>
<dbReference type="Proteomes" id="UP001329430">
    <property type="component" value="Chromosome 7"/>
</dbReference>
<dbReference type="AlphaFoldDB" id="A0AAN7ZJ05"/>
<accession>A0AAN7ZJ05</accession>
<keyword evidence="2" id="KW-0808">Transferase</keyword>
<evidence type="ECO:0000256" key="1">
    <source>
        <dbReference type="ARBA" id="ARBA00005771"/>
    </source>
</evidence>
<dbReference type="SUPFAM" id="SSF52540">
    <property type="entry name" value="P-loop containing nucleoside triphosphate hydrolases"/>
    <property type="match status" value="1"/>
</dbReference>
<evidence type="ECO:0000313" key="5">
    <source>
        <dbReference type="Proteomes" id="UP001329430"/>
    </source>
</evidence>
<feature type="domain" description="Sulfotransferase" evidence="3">
    <location>
        <begin position="46"/>
        <end position="255"/>
    </location>
</feature>
<keyword evidence="5" id="KW-1185">Reference proteome</keyword>
<dbReference type="EMBL" id="JAVRBK010000007">
    <property type="protein sequence ID" value="KAK5640943.1"/>
    <property type="molecule type" value="Genomic_DNA"/>
</dbReference>
<organism evidence="4 5">
    <name type="scientific">Pyrocoelia pectoralis</name>
    <dbReference type="NCBI Taxonomy" id="417401"/>
    <lineage>
        <taxon>Eukaryota</taxon>
        <taxon>Metazoa</taxon>
        <taxon>Ecdysozoa</taxon>
        <taxon>Arthropoda</taxon>
        <taxon>Hexapoda</taxon>
        <taxon>Insecta</taxon>
        <taxon>Pterygota</taxon>
        <taxon>Neoptera</taxon>
        <taxon>Endopterygota</taxon>
        <taxon>Coleoptera</taxon>
        <taxon>Polyphaga</taxon>
        <taxon>Elateriformia</taxon>
        <taxon>Elateroidea</taxon>
        <taxon>Lampyridae</taxon>
        <taxon>Lampyrinae</taxon>
        <taxon>Pyrocoelia</taxon>
    </lineage>
</organism>
<dbReference type="Pfam" id="PF00685">
    <property type="entry name" value="Sulfotransfer_1"/>
    <property type="match status" value="1"/>
</dbReference>
<sequence length="261" mass="30771">MKDFHFLSKLYITIVTSKFVLRNFRFSMCVHPTTKAKFLKENSYSTERQNIIENICEEGWKILENKKGKRFIKTHLPFSVLPPNLLTSGCKVIYVARNPKDVMVSYYYLNRLFRTQGYYGDFPTFANYFIKDMVHWTPFWAHLQEGWDLRRSDNLLFLFYDQMNKIDLQKTIQKVAYFLGKDINNDQLTKIVNHLKIENFRNNKSLNGVDLLELGILNSGEEGFVRKGKTGSSMDISNSEVNEKIDKWIEKNLQITNLSFE</sequence>
<evidence type="ECO:0000256" key="2">
    <source>
        <dbReference type="ARBA" id="ARBA00022679"/>
    </source>
</evidence>
<dbReference type="GO" id="GO:0008146">
    <property type="term" value="F:sulfotransferase activity"/>
    <property type="evidence" value="ECO:0007669"/>
    <property type="project" value="InterPro"/>
</dbReference>
<dbReference type="Gene3D" id="3.40.50.300">
    <property type="entry name" value="P-loop containing nucleotide triphosphate hydrolases"/>
    <property type="match status" value="1"/>
</dbReference>
<protein>
    <recommendedName>
        <fullName evidence="3">Sulfotransferase domain-containing protein</fullName>
    </recommendedName>
</protein>
<dbReference type="InterPro" id="IPR000863">
    <property type="entry name" value="Sulfotransferase_dom"/>
</dbReference>
<proteinExistence type="inferred from homology"/>
<comment type="similarity">
    <text evidence="1">Belongs to the sulfotransferase 1 family.</text>
</comment>
<name>A0AAN7ZJ05_9COLE</name>
<dbReference type="InterPro" id="IPR027417">
    <property type="entry name" value="P-loop_NTPase"/>
</dbReference>
<reference evidence="4 5" key="1">
    <citation type="journal article" date="2024" name="Insects">
        <title>An Improved Chromosome-Level Genome Assembly of the Firefly Pyrocoelia pectoralis.</title>
        <authorList>
            <person name="Fu X."/>
            <person name="Meyer-Rochow V.B."/>
            <person name="Ballantyne L."/>
            <person name="Zhu X."/>
        </authorList>
    </citation>
    <scope>NUCLEOTIDE SEQUENCE [LARGE SCALE GENOMIC DNA]</scope>
    <source>
        <strain evidence="4">XCY_ONT2</strain>
    </source>
</reference>
<comment type="caution">
    <text evidence="4">The sequence shown here is derived from an EMBL/GenBank/DDBJ whole genome shotgun (WGS) entry which is preliminary data.</text>
</comment>
<dbReference type="PANTHER" id="PTHR11783">
    <property type="entry name" value="SULFOTRANSFERASE SULT"/>
    <property type="match status" value="1"/>
</dbReference>
<evidence type="ECO:0000313" key="4">
    <source>
        <dbReference type="EMBL" id="KAK5640943.1"/>
    </source>
</evidence>
<evidence type="ECO:0000259" key="3">
    <source>
        <dbReference type="Pfam" id="PF00685"/>
    </source>
</evidence>